<organism evidence="1 2">
    <name type="scientific">Persea americana</name>
    <name type="common">Avocado</name>
    <dbReference type="NCBI Taxonomy" id="3435"/>
    <lineage>
        <taxon>Eukaryota</taxon>
        <taxon>Viridiplantae</taxon>
        <taxon>Streptophyta</taxon>
        <taxon>Embryophyta</taxon>
        <taxon>Tracheophyta</taxon>
        <taxon>Spermatophyta</taxon>
        <taxon>Magnoliopsida</taxon>
        <taxon>Magnoliidae</taxon>
        <taxon>Laurales</taxon>
        <taxon>Lauraceae</taxon>
        <taxon>Persea</taxon>
    </lineage>
</organism>
<dbReference type="EMBL" id="CM056812">
    <property type="protein sequence ID" value="KAJ8617582.1"/>
    <property type="molecule type" value="Genomic_DNA"/>
</dbReference>
<dbReference type="Proteomes" id="UP001234297">
    <property type="component" value="Chromosome 4"/>
</dbReference>
<proteinExistence type="predicted"/>
<keyword evidence="2" id="KW-1185">Reference proteome</keyword>
<accession>A0ACC2K9E8</accession>
<evidence type="ECO:0000313" key="2">
    <source>
        <dbReference type="Proteomes" id="UP001234297"/>
    </source>
</evidence>
<name>A0ACC2K9E8_PERAE</name>
<reference evidence="1 2" key="1">
    <citation type="journal article" date="2022" name="Hortic Res">
        <title>A haplotype resolved chromosomal level avocado genome allows analysis of novel avocado genes.</title>
        <authorList>
            <person name="Nath O."/>
            <person name="Fletcher S.J."/>
            <person name="Hayward A."/>
            <person name="Shaw L.M."/>
            <person name="Masouleh A.K."/>
            <person name="Furtado A."/>
            <person name="Henry R.J."/>
            <person name="Mitter N."/>
        </authorList>
    </citation>
    <scope>NUCLEOTIDE SEQUENCE [LARGE SCALE GENOMIC DNA]</scope>
    <source>
        <strain evidence="2">cv. Hass</strain>
    </source>
</reference>
<evidence type="ECO:0000313" key="1">
    <source>
        <dbReference type="EMBL" id="KAJ8617582.1"/>
    </source>
</evidence>
<gene>
    <name evidence="1" type="ORF">MRB53_013768</name>
</gene>
<sequence length="333" mass="36413">MIPSGSLSWLSAFRRGVYVAFDPSGNFDLPLTEDEEDTPKAAPPMPPSEGRSEIVINNDIIRRLDLSLLQFLLLAVASDVILDLSSMINQTLKLRPGLRQDGDAISVMKAGRLRFSKPNKYWVESSEKRPSLLVSPLCSSPTSTLSLLGRRLVYSGPHLPSGCFLGFLSSVCIDQVDLNQSVLLCLVVSCLAFSWSLECWGPAACSIALLQNVRQASRALNQGKAVILSGLAESKRECGKELLDKLAVGMEELQQIVIERNRDAVAPKQKELLQYVGGVEEDMVDGFPYEVHEEYNNMPLLKVIIESLVSSALFTSVIDLCSELSSGLNGLPE</sequence>
<comment type="caution">
    <text evidence="1">The sequence shown here is derived from an EMBL/GenBank/DDBJ whole genome shotgun (WGS) entry which is preliminary data.</text>
</comment>
<protein>
    <submittedName>
        <fullName evidence="1">Uncharacterized protein</fullName>
    </submittedName>
</protein>